<feature type="region of interest" description="Disordered" evidence="2">
    <location>
        <begin position="269"/>
        <end position="348"/>
    </location>
</feature>
<dbReference type="EnsemblPlants" id="Zm00001eb121210_T002">
    <property type="protein sequence ID" value="Zm00001eb121210_P002"/>
    <property type="gene ID" value="Zm00001eb121210"/>
</dbReference>
<dbReference type="AlphaFoldDB" id="B4FJA0"/>
<keyword evidence="5" id="KW-1185">Reference proteome</keyword>
<dbReference type="OrthoDB" id="1921280at2759"/>
<reference evidence="4" key="4">
    <citation type="submission" date="2021-05" db="UniProtKB">
        <authorList>
            <consortium name="EnsemblPlants"/>
        </authorList>
    </citation>
    <scope>IDENTIFICATION</scope>
    <source>
        <strain evidence="4">cv. B73</strain>
    </source>
</reference>
<feature type="coiled-coil region" evidence="1">
    <location>
        <begin position="115"/>
        <end position="149"/>
    </location>
</feature>
<dbReference type="EMBL" id="BT037188">
    <property type="protein sequence ID" value="ACF82193.1"/>
    <property type="molecule type" value="mRNA"/>
</dbReference>
<evidence type="ECO:0008006" key="7">
    <source>
        <dbReference type="Google" id="ProtNLM"/>
    </source>
</evidence>
<feature type="compositionally biased region" description="Basic and acidic residues" evidence="2">
    <location>
        <begin position="269"/>
        <end position="296"/>
    </location>
</feature>
<dbReference type="ExpressionAtlas" id="B4FJA0">
    <property type="expression patterns" value="baseline and differential"/>
</dbReference>
<evidence type="ECO:0000256" key="2">
    <source>
        <dbReference type="SAM" id="MobiDB-lite"/>
    </source>
</evidence>
<dbReference type="GeneID" id="100276829"/>
<evidence type="ECO:0000313" key="3">
    <source>
        <dbReference type="EMBL" id="ACF82193.1"/>
    </source>
</evidence>
<dbReference type="PANTHER" id="PTHR35992">
    <property type="entry name" value="CYTOMATRIX PROTEIN-LIKE PROTEIN"/>
    <property type="match status" value="1"/>
</dbReference>
<feature type="compositionally biased region" description="Polar residues" evidence="2">
    <location>
        <begin position="388"/>
        <end position="398"/>
    </location>
</feature>
<gene>
    <name evidence="4" type="primary">LOC100276829</name>
</gene>
<keyword evidence="6" id="KW-1267">Proteomics identification</keyword>
<proteinExistence type="evidence at protein level"/>
<dbReference type="KEGG" id="zma:100276829"/>
<evidence type="ECO:0000256" key="1">
    <source>
        <dbReference type="SAM" id="Coils"/>
    </source>
</evidence>
<reference evidence="4" key="3">
    <citation type="submission" date="2019-07" db="EMBL/GenBank/DDBJ databases">
        <authorList>
            <person name="Seetharam A."/>
            <person name="Woodhouse M."/>
            <person name="Cannon E."/>
        </authorList>
    </citation>
    <scope>NUCLEOTIDE SEQUENCE [LARGE SCALE GENOMIC DNA]</scope>
    <source>
        <strain evidence="4">cv. B73</strain>
    </source>
</reference>
<feature type="region of interest" description="Disordered" evidence="2">
    <location>
        <begin position="376"/>
        <end position="398"/>
    </location>
</feature>
<dbReference type="RefSeq" id="NP_001144010.2">
    <property type="nucleotide sequence ID" value="NM_001150538.2"/>
</dbReference>
<feature type="coiled-coil region" evidence="1">
    <location>
        <begin position="26"/>
        <end position="60"/>
    </location>
</feature>
<evidence type="ECO:0000313" key="4">
    <source>
        <dbReference type="EnsemblPlants" id="Zm00001eb121210_P002"/>
    </source>
</evidence>
<dbReference type="Proteomes" id="UP000007305">
    <property type="component" value="Chromosome 3"/>
</dbReference>
<protein>
    <recommendedName>
        <fullName evidence="7">Cytomatrix protein-related</fullName>
    </recommendedName>
</protein>
<reference evidence="5" key="2">
    <citation type="submission" date="2015-12" db="EMBL/GenBank/DDBJ databases">
        <title>Update maize B73 reference genome by single molecule sequencing technologies.</title>
        <authorList>
            <consortium name="Maize Genome Sequencing Project"/>
            <person name="Ware D."/>
        </authorList>
    </citation>
    <scope>NUCLEOTIDE SEQUENCE [LARGE SCALE GENOMIC DNA]</scope>
    <source>
        <strain evidence="5">cv. B73</strain>
    </source>
</reference>
<accession>B4FJA0</accession>
<keyword evidence="1" id="KW-0175">Coiled coil</keyword>
<organism evidence="3">
    <name type="scientific">Zea mays</name>
    <name type="common">Maize</name>
    <dbReference type="NCBI Taxonomy" id="4577"/>
    <lineage>
        <taxon>Eukaryota</taxon>
        <taxon>Viridiplantae</taxon>
        <taxon>Streptophyta</taxon>
        <taxon>Embryophyta</taxon>
        <taxon>Tracheophyta</taxon>
        <taxon>Spermatophyta</taxon>
        <taxon>Magnoliopsida</taxon>
        <taxon>Liliopsida</taxon>
        <taxon>Poales</taxon>
        <taxon>Poaceae</taxon>
        <taxon>PACMAD clade</taxon>
        <taxon>Panicoideae</taxon>
        <taxon>Andropogonodae</taxon>
        <taxon>Andropogoneae</taxon>
        <taxon>Tripsacinae</taxon>
        <taxon>Zea</taxon>
    </lineage>
</organism>
<dbReference type="Gramene" id="Zm00001eb121210_T002">
    <property type="protein sequence ID" value="Zm00001eb121210_P002"/>
    <property type="gene ID" value="Zm00001eb121210"/>
</dbReference>
<name>B4FJA0_MAIZE</name>
<reference evidence="3" key="1">
    <citation type="journal article" date="2009" name="PLoS Genet.">
        <title>Sequencing, mapping, and analysis of 27,455 maize full-length cDNAs.</title>
        <authorList>
            <person name="Soderlund C."/>
            <person name="Descour A."/>
            <person name="Kudrna D."/>
            <person name="Bomhoff M."/>
            <person name="Boyd L."/>
            <person name="Currie J."/>
            <person name="Angelova A."/>
            <person name="Collura K."/>
            <person name="Wissotski M."/>
            <person name="Ashley E."/>
            <person name="Morrow D."/>
            <person name="Fernandes J."/>
            <person name="Walbot V."/>
            <person name="Yu Y."/>
        </authorList>
    </citation>
    <scope>NUCLEOTIDE SEQUENCE</scope>
    <source>
        <strain evidence="3">B73</strain>
    </source>
</reference>
<dbReference type="PANTHER" id="PTHR35992:SF1">
    <property type="entry name" value="CYTOMATRIX PROTEIN-LIKE PROTEIN"/>
    <property type="match status" value="1"/>
</dbReference>
<dbReference type="FunCoup" id="B4FJA0">
    <property type="interactions" value="8"/>
</dbReference>
<sequence>MARDDDGAPAPGVPGQVYLPAWRRAYDRLVKMLRQAYAQAEELSVEREHLISELQFLQSASRERQEISQVRLQQICKDKELSKRVLEAETAARLGGKELQIHCHQKLAELAESDLENFKSCISNLAAENTELKEKLKMVESQVQISTDNSDHEKSGKYTKEELQKLKKAYKTMRSEKDKEISALQAEKNFVWNQLKNMEKDYTGTIKSKHIEVKQATEAAQKLLQNVDELQAAAQKKDGEIDKLQIEVSNAKQRISILEDELQNLRSLVKDKDHKTGKNEDGEPETRRMLKKDANKANRKSKSEWLPLEDISRTSQVTPDRREVKTTRALASETNQKRKRSSFKSSMSCGNQRCYTRLLQVKAAVSPVLLPPSFTVPRLKTPPPPQSDEITSSCSLMC</sequence>
<evidence type="ECO:0007829" key="6">
    <source>
        <dbReference type="PeptideAtlas" id="B4FJA0"/>
    </source>
</evidence>
<evidence type="ECO:0000313" key="5">
    <source>
        <dbReference type="Proteomes" id="UP000007305"/>
    </source>
</evidence>